<evidence type="ECO:0000313" key="2">
    <source>
        <dbReference type="EMBL" id="MFC3680195.1"/>
    </source>
</evidence>
<evidence type="ECO:0000313" key="3">
    <source>
        <dbReference type="Proteomes" id="UP001595722"/>
    </source>
</evidence>
<reference evidence="3" key="1">
    <citation type="journal article" date="2019" name="Int. J. Syst. Evol. Microbiol.">
        <title>The Global Catalogue of Microorganisms (GCM) 10K type strain sequencing project: providing services to taxonomists for standard genome sequencing and annotation.</title>
        <authorList>
            <consortium name="The Broad Institute Genomics Platform"/>
            <consortium name="The Broad Institute Genome Sequencing Center for Infectious Disease"/>
            <person name="Wu L."/>
            <person name="Ma J."/>
        </authorList>
    </citation>
    <scope>NUCLEOTIDE SEQUENCE [LARGE SCALE GENOMIC DNA]</scope>
    <source>
        <strain evidence="3">KCTC 42424</strain>
    </source>
</reference>
<comment type="caution">
    <text evidence="2">The sequence shown here is derived from an EMBL/GenBank/DDBJ whole genome shotgun (WGS) entry which is preliminary data.</text>
</comment>
<evidence type="ECO:0000256" key="1">
    <source>
        <dbReference type="SAM" id="Phobius"/>
    </source>
</evidence>
<accession>A0ABV7VRP1</accession>
<dbReference type="EMBL" id="JBHRYB010000005">
    <property type="protein sequence ID" value="MFC3680195.1"/>
    <property type="molecule type" value="Genomic_DNA"/>
</dbReference>
<gene>
    <name evidence="2" type="ORF">ACFOMG_08790</name>
</gene>
<organism evidence="2 3">
    <name type="scientific">Bacterioplanoides pacificum</name>
    <dbReference type="NCBI Taxonomy" id="1171596"/>
    <lineage>
        <taxon>Bacteria</taxon>
        <taxon>Pseudomonadati</taxon>
        <taxon>Pseudomonadota</taxon>
        <taxon>Gammaproteobacteria</taxon>
        <taxon>Oceanospirillales</taxon>
        <taxon>Oceanospirillaceae</taxon>
        <taxon>Bacterioplanoides</taxon>
    </lineage>
</organism>
<name>A0ABV7VRP1_9GAMM</name>
<keyword evidence="1" id="KW-1133">Transmembrane helix</keyword>
<evidence type="ECO:0008006" key="4">
    <source>
        <dbReference type="Google" id="ProtNLM"/>
    </source>
</evidence>
<dbReference type="RefSeq" id="WP_376866069.1">
    <property type="nucleotide sequence ID" value="NZ_JBHRYB010000005.1"/>
</dbReference>
<protein>
    <recommendedName>
        <fullName evidence="4">Iron uptake protein</fullName>
    </recommendedName>
</protein>
<keyword evidence="1" id="KW-0472">Membrane</keyword>
<dbReference type="Proteomes" id="UP001595722">
    <property type="component" value="Unassembled WGS sequence"/>
</dbReference>
<feature type="transmembrane region" description="Helical" evidence="1">
    <location>
        <begin position="12"/>
        <end position="39"/>
    </location>
</feature>
<sequence>MKALFRALNSSASRISAAILGAFLTTISLTIAITLSWPFGDAVEQIFAGGVFFFVFWAALFYWALLADGGLKAWARVGSLLLVFGIYDALSLTVFA</sequence>
<keyword evidence="1" id="KW-0812">Transmembrane</keyword>
<proteinExistence type="predicted"/>
<feature type="transmembrane region" description="Helical" evidence="1">
    <location>
        <begin position="77"/>
        <end position="95"/>
    </location>
</feature>
<keyword evidence="3" id="KW-1185">Reference proteome</keyword>
<feature type="transmembrane region" description="Helical" evidence="1">
    <location>
        <begin position="45"/>
        <end position="65"/>
    </location>
</feature>